<dbReference type="Gene3D" id="3.40.50.150">
    <property type="entry name" value="Vaccinia Virus protein VP39"/>
    <property type="match status" value="1"/>
</dbReference>
<protein>
    <recommendedName>
        <fullName evidence="3">Methyltransferase domain-containing protein</fullName>
    </recommendedName>
</protein>
<proteinExistence type="predicted"/>
<dbReference type="SUPFAM" id="SSF53335">
    <property type="entry name" value="S-adenosyl-L-methionine-dependent methyltransferases"/>
    <property type="match status" value="1"/>
</dbReference>
<sequence length="136" mass="14653">MVTDSMHAKPVLRILDIGSGTGGNLCGLLLTLDSTGYTGRVEVISVDGNAIALDLQGHIIQAVKNQGLSFSLAYKQIHTVFDSNQALFCKQLRAVMGEGDFDVIMAWKTICEYYKHVKGVTKAGSIPVFSIPLPIV</sequence>
<evidence type="ECO:0000313" key="1">
    <source>
        <dbReference type="EMBL" id="GAU07338.1"/>
    </source>
</evidence>
<gene>
    <name evidence="1" type="ORF">DPF_0016</name>
</gene>
<organism evidence="1 2">
    <name type="scientific">Desulfoplanes formicivorans</name>
    <dbReference type="NCBI Taxonomy" id="1592317"/>
    <lineage>
        <taxon>Bacteria</taxon>
        <taxon>Pseudomonadati</taxon>
        <taxon>Thermodesulfobacteriota</taxon>
        <taxon>Desulfovibrionia</taxon>
        <taxon>Desulfovibrionales</taxon>
        <taxon>Desulfoplanaceae</taxon>
        <taxon>Desulfoplanes</taxon>
    </lineage>
</organism>
<dbReference type="EMBL" id="BDFE01000003">
    <property type="protein sequence ID" value="GAU07338.1"/>
    <property type="molecule type" value="Genomic_DNA"/>
</dbReference>
<name>A0A194ADA6_9BACT</name>
<dbReference type="InterPro" id="IPR029063">
    <property type="entry name" value="SAM-dependent_MTases_sf"/>
</dbReference>
<dbReference type="Proteomes" id="UP000095200">
    <property type="component" value="Unassembled WGS sequence"/>
</dbReference>
<reference evidence="2" key="1">
    <citation type="submission" date="2016-06" db="EMBL/GenBank/DDBJ databases">
        <title>Draft genome sequence of Desulfoplanes formicivorans strain Pf12B.</title>
        <authorList>
            <person name="Watanabe M."/>
            <person name="Kojima H."/>
            <person name="Fukui M."/>
        </authorList>
    </citation>
    <scope>NUCLEOTIDE SEQUENCE [LARGE SCALE GENOMIC DNA]</scope>
    <source>
        <strain evidence="2">Pf12B</strain>
    </source>
</reference>
<evidence type="ECO:0000313" key="2">
    <source>
        <dbReference type="Proteomes" id="UP000095200"/>
    </source>
</evidence>
<keyword evidence="2" id="KW-1185">Reference proteome</keyword>
<accession>A0A194ADA6</accession>
<dbReference type="AlphaFoldDB" id="A0A194ADA6"/>
<evidence type="ECO:0008006" key="3">
    <source>
        <dbReference type="Google" id="ProtNLM"/>
    </source>
</evidence>
<comment type="caution">
    <text evidence="1">The sequence shown here is derived from an EMBL/GenBank/DDBJ whole genome shotgun (WGS) entry which is preliminary data.</text>
</comment>